<dbReference type="PANTHER" id="PTHR44809">
    <property type="match status" value="1"/>
</dbReference>
<dbReference type="OrthoDB" id="1658288at2759"/>
<feature type="compositionally biased region" description="Gly residues" evidence="2">
    <location>
        <begin position="70"/>
        <end position="83"/>
    </location>
</feature>
<keyword evidence="4" id="KW-1185">Reference proteome</keyword>
<protein>
    <submittedName>
        <fullName evidence="3">Transmembrane and TPR repeat-containing protein 1</fullName>
    </submittedName>
</protein>
<feature type="compositionally biased region" description="Basic and acidic residues" evidence="2">
    <location>
        <begin position="56"/>
        <end position="66"/>
    </location>
</feature>
<dbReference type="EMBL" id="LNIX01000002">
    <property type="protein sequence ID" value="OXA59138.1"/>
    <property type="molecule type" value="Genomic_DNA"/>
</dbReference>
<keyword evidence="3" id="KW-0472">Membrane</keyword>
<evidence type="ECO:0000313" key="3">
    <source>
        <dbReference type="EMBL" id="OXA59138.1"/>
    </source>
</evidence>
<feature type="region of interest" description="Disordered" evidence="2">
    <location>
        <begin position="441"/>
        <end position="480"/>
    </location>
</feature>
<keyword evidence="1" id="KW-0802">TPR repeat</keyword>
<dbReference type="InterPro" id="IPR019734">
    <property type="entry name" value="TPR_rpt"/>
</dbReference>
<dbReference type="PROSITE" id="PS50005">
    <property type="entry name" value="TPR"/>
    <property type="match status" value="1"/>
</dbReference>
<dbReference type="PROSITE" id="PS50293">
    <property type="entry name" value="TPR_REGION"/>
    <property type="match status" value="1"/>
</dbReference>
<dbReference type="AlphaFoldDB" id="A0A226EPL6"/>
<dbReference type="InterPro" id="IPR011990">
    <property type="entry name" value="TPR-like_helical_dom_sf"/>
</dbReference>
<name>A0A226EPL6_FOLCA</name>
<comment type="caution">
    <text evidence="3">The sequence shown here is derived from an EMBL/GenBank/DDBJ whole genome shotgun (WGS) entry which is preliminary data.</text>
</comment>
<dbReference type="STRING" id="158441.A0A226EPL6"/>
<dbReference type="Pfam" id="PF00515">
    <property type="entry name" value="TPR_1"/>
    <property type="match status" value="1"/>
</dbReference>
<dbReference type="Pfam" id="PF14559">
    <property type="entry name" value="TPR_19"/>
    <property type="match status" value="1"/>
</dbReference>
<evidence type="ECO:0000256" key="2">
    <source>
        <dbReference type="SAM" id="MobiDB-lite"/>
    </source>
</evidence>
<proteinExistence type="predicted"/>
<gene>
    <name evidence="3" type="ORF">Fcan01_06335</name>
</gene>
<feature type="region of interest" description="Disordered" evidence="2">
    <location>
        <begin position="40"/>
        <end position="85"/>
    </location>
</feature>
<dbReference type="Proteomes" id="UP000198287">
    <property type="component" value="Unassembled WGS sequence"/>
</dbReference>
<evidence type="ECO:0000256" key="1">
    <source>
        <dbReference type="PROSITE-ProRule" id="PRU00339"/>
    </source>
</evidence>
<accession>A0A226EPL6</accession>
<dbReference type="Gene3D" id="1.25.40.10">
    <property type="entry name" value="Tetratricopeptide repeat domain"/>
    <property type="match status" value="2"/>
</dbReference>
<dbReference type="SUPFAM" id="SSF48452">
    <property type="entry name" value="TPR-like"/>
    <property type="match status" value="1"/>
</dbReference>
<dbReference type="PANTHER" id="PTHR44809:SF1">
    <property type="entry name" value="PROTEIN O-MANNOSYL-TRANSFERASE TMTC1"/>
    <property type="match status" value="1"/>
</dbReference>
<sequence>MELCLLFALSTVSSFIPDMKFYFLSDYNNALPPRCMSLRLPSSSSSSSSAACLPAKDGKDGDDQGVKKGVFGGGGGGGGGGGSVVSKSEKYEEALEHLEECLKIDPSHVEALQYLGACYNVLNKTHEAENVFNKLISSDLPPSILHTNFGVFLEELGLTSKALTHFLLALTKTSWDVQALVHAAKLAYQLGAEQLFQELSERLLNMKFDPSVGYMLATTYMEKGQLLDAKLLFEKLSEESDSFYKVHYTQLLMKVRRWSDAEWAIKGIERNDPDSVCLSGFHVSDPNHPISILLLAQIYENLNKTMEAYDLLHCGIDNFCPQEANLCAQFYSQLGNLMHTTGAFLSAANKKKLHVFYNVASSLLQYYDMAIKFNPDSVQAHTNIGAIYHLMSNYEQAESHYLAALTIEPKNEVVLGNIKKLKRAQTSVTSTISATVIPTTHTHHNSNRPHQQHLAQHPHTHFGRPLHHHHSPHKFHFSWR</sequence>
<feature type="compositionally biased region" description="Low complexity" evidence="2">
    <location>
        <begin position="40"/>
        <end position="54"/>
    </location>
</feature>
<keyword evidence="3" id="KW-0812">Transmembrane</keyword>
<reference evidence="3 4" key="1">
    <citation type="submission" date="2015-12" db="EMBL/GenBank/DDBJ databases">
        <title>The genome of Folsomia candida.</title>
        <authorList>
            <person name="Faddeeva A."/>
            <person name="Derks M.F."/>
            <person name="Anvar Y."/>
            <person name="Smit S."/>
            <person name="Van Straalen N."/>
            <person name="Roelofs D."/>
        </authorList>
    </citation>
    <scope>NUCLEOTIDE SEQUENCE [LARGE SCALE GENOMIC DNA]</scope>
    <source>
        <strain evidence="3 4">VU population</strain>
        <tissue evidence="3">Whole body</tissue>
    </source>
</reference>
<organism evidence="3 4">
    <name type="scientific">Folsomia candida</name>
    <name type="common">Springtail</name>
    <dbReference type="NCBI Taxonomy" id="158441"/>
    <lineage>
        <taxon>Eukaryota</taxon>
        <taxon>Metazoa</taxon>
        <taxon>Ecdysozoa</taxon>
        <taxon>Arthropoda</taxon>
        <taxon>Hexapoda</taxon>
        <taxon>Collembola</taxon>
        <taxon>Entomobryomorpha</taxon>
        <taxon>Isotomoidea</taxon>
        <taxon>Isotomidae</taxon>
        <taxon>Proisotominae</taxon>
        <taxon>Folsomia</taxon>
    </lineage>
</organism>
<feature type="repeat" description="TPR" evidence="1">
    <location>
        <begin position="378"/>
        <end position="411"/>
    </location>
</feature>
<evidence type="ECO:0000313" key="4">
    <source>
        <dbReference type="Proteomes" id="UP000198287"/>
    </source>
</evidence>
<dbReference type="InterPro" id="IPR052943">
    <property type="entry name" value="TMTC_O-mannosyl-trnsfr"/>
</dbReference>
<dbReference type="SMART" id="SM00028">
    <property type="entry name" value="TPR"/>
    <property type="match status" value="5"/>
</dbReference>